<proteinExistence type="predicted"/>
<dbReference type="GO" id="GO:0004535">
    <property type="term" value="F:poly(A)-specific ribonuclease activity"/>
    <property type="evidence" value="ECO:0007669"/>
    <property type="project" value="InterPro"/>
</dbReference>
<evidence type="ECO:0000313" key="2">
    <source>
        <dbReference type="EMBL" id="MBX10363.1"/>
    </source>
</evidence>
<dbReference type="InterPro" id="IPR012337">
    <property type="entry name" value="RNaseH-like_sf"/>
</dbReference>
<dbReference type="EMBL" id="GGEC01029875">
    <property type="protein sequence ID" value="MBX10359.1"/>
    <property type="molecule type" value="Transcribed_RNA"/>
</dbReference>
<sequence>MGVDAVKFTELLMLSGVVWHNNIQWITSCCAYDVGYLLKLLTGKKLPDKPAEFFGRPRANTSCSKVYHVLFNRRWGMVQILLVERVRNFELAMIISRHSTMLKQSISVHISTMVRTTCTCTWDVVTIIGSYSPLKKTSSTK</sequence>
<dbReference type="Gene3D" id="3.30.420.10">
    <property type="entry name" value="Ribonuclease H-like superfamily/Ribonuclease H"/>
    <property type="match status" value="1"/>
</dbReference>
<name>A0A2P2KXA7_RHIMU</name>
<dbReference type="AlphaFoldDB" id="A0A2P2KXA7"/>
<dbReference type="SUPFAM" id="SSF53098">
    <property type="entry name" value="Ribonuclease H-like"/>
    <property type="match status" value="1"/>
</dbReference>
<accession>A0A2P2KXA7</accession>
<reference evidence="1" key="1">
    <citation type="submission" date="2018-02" db="EMBL/GenBank/DDBJ databases">
        <title>Rhizophora mucronata_Transcriptome.</title>
        <authorList>
            <person name="Meera S.P."/>
            <person name="Sreeshan A."/>
            <person name="Augustine A."/>
        </authorList>
    </citation>
    <scope>NUCLEOTIDE SEQUENCE</scope>
    <source>
        <tissue evidence="1">Leaf</tissue>
    </source>
</reference>
<protein>
    <submittedName>
        <fullName evidence="1">Putative CCR4-associated factor 1 homolog 6</fullName>
    </submittedName>
    <submittedName>
        <fullName evidence="2">Trafficking protein particle complex subunit 5</fullName>
    </submittedName>
</protein>
<dbReference type="PROSITE" id="PS51257">
    <property type="entry name" value="PROKAR_LIPOPROTEIN"/>
    <property type="match status" value="1"/>
</dbReference>
<evidence type="ECO:0000313" key="1">
    <source>
        <dbReference type="EMBL" id="MBX10359.1"/>
    </source>
</evidence>
<dbReference type="EMBL" id="GGEC01029879">
    <property type="protein sequence ID" value="MBX10363.1"/>
    <property type="molecule type" value="Transcribed_RNA"/>
</dbReference>
<dbReference type="InterPro" id="IPR036397">
    <property type="entry name" value="RNaseH_sf"/>
</dbReference>
<dbReference type="InterPro" id="IPR039637">
    <property type="entry name" value="CNOT7/CNOT8/Pop2"/>
</dbReference>
<dbReference type="PANTHER" id="PTHR10797">
    <property type="entry name" value="CCR4-NOT TRANSCRIPTION COMPLEX SUBUNIT"/>
    <property type="match status" value="1"/>
</dbReference>
<dbReference type="GO" id="GO:0030014">
    <property type="term" value="C:CCR4-NOT complex"/>
    <property type="evidence" value="ECO:0007669"/>
    <property type="project" value="InterPro"/>
</dbReference>
<dbReference type="GO" id="GO:0003676">
    <property type="term" value="F:nucleic acid binding"/>
    <property type="evidence" value="ECO:0007669"/>
    <property type="project" value="InterPro"/>
</dbReference>
<organism evidence="1">
    <name type="scientific">Rhizophora mucronata</name>
    <name type="common">Asiatic mangrove</name>
    <dbReference type="NCBI Taxonomy" id="61149"/>
    <lineage>
        <taxon>Eukaryota</taxon>
        <taxon>Viridiplantae</taxon>
        <taxon>Streptophyta</taxon>
        <taxon>Embryophyta</taxon>
        <taxon>Tracheophyta</taxon>
        <taxon>Spermatophyta</taxon>
        <taxon>Magnoliopsida</taxon>
        <taxon>eudicotyledons</taxon>
        <taxon>Gunneridae</taxon>
        <taxon>Pentapetalae</taxon>
        <taxon>rosids</taxon>
        <taxon>fabids</taxon>
        <taxon>Malpighiales</taxon>
        <taxon>Rhizophoraceae</taxon>
        <taxon>Rhizophora</taxon>
    </lineage>
</organism>